<protein>
    <submittedName>
        <fullName evidence="4">MCE family protein</fullName>
    </submittedName>
</protein>
<sequence>MKFSRKARLGLGVVMVLAMISAGVVVWQSGGYAKTRITAYFDNTNGLYVGDDVMILGVRVGSVEKVEPQPRDAKVTFVVDSEYKVPADANALIFSPTLVSARAIQLTPAYTSGPTISNDAVIPRERTAVPVEYDDLRAQLEKLTRALQPTQPGGVSTLGAFINTAAGNLRGQGGNIRQALVQVSQAFSILGDHSDDVFGTIKNLNTLVTALKSSTDLMRDLNGNLATVTGLLANDPNEIGNAVSDLNDVLDSAQQFLAENTEAVGTTTDRAASISRTLADSIGDIKQALHIAPNAFQNFVNIYQPAQQTLTGALAVNQFANPLQFICSAIQAASRMGAEQSAKLCVQYLAPIMKNRQYNFPPLGMNPIVGATARPNEVTFSEDWLRPISEAGRVRDFYEGPLPSAAPGNTPAVAPGPDVPLAAEAPAAGTGPTTAGATATATATDPTAGLPGLMLPPGGNP</sequence>
<evidence type="ECO:0000256" key="1">
    <source>
        <dbReference type="SAM" id="MobiDB-lite"/>
    </source>
</evidence>
<name>A0A7G8PGD0_9MYCO</name>
<reference evidence="4 5" key="1">
    <citation type="submission" date="2020-07" db="EMBL/GenBank/DDBJ databases">
        <title>Draft genome sequence of four isobutane-metabolizing strains capable of cometabolically degrading diverse ether contaminants.</title>
        <authorList>
            <person name="Chen W."/>
            <person name="Faulkner N."/>
            <person name="Smith C."/>
            <person name="Hyman M."/>
        </authorList>
    </citation>
    <scope>NUCLEOTIDE SEQUENCE [LARGE SCALE GENOMIC DNA]</scope>
    <source>
        <strain evidence="4 5">2A</strain>
    </source>
</reference>
<dbReference type="RefSeq" id="WP_187097520.1">
    <property type="nucleotide sequence ID" value="NZ_CP059894.1"/>
</dbReference>
<dbReference type="Proteomes" id="UP000515498">
    <property type="component" value="Chromosome"/>
</dbReference>
<dbReference type="KEGG" id="mflu:HZU40_03305"/>
<evidence type="ECO:0000313" key="4">
    <source>
        <dbReference type="EMBL" id="QNJ93396.1"/>
    </source>
</evidence>
<dbReference type="InterPro" id="IPR003399">
    <property type="entry name" value="Mce/MlaD"/>
</dbReference>
<feature type="domain" description="Mce/MlaD" evidence="2">
    <location>
        <begin position="34"/>
        <end position="108"/>
    </location>
</feature>
<dbReference type="InterPro" id="IPR052336">
    <property type="entry name" value="MlaD_Phospholipid_Transporter"/>
</dbReference>
<dbReference type="InterPro" id="IPR024516">
    <property type="entry name" value="Mce_C"/>
</dbReference>
<feature type="compositionally biased region" description="Low complexity" evidence="1">
    <location>
        <begin position="420"/>
        <end position="461"/>
    </location>
</feature>
<dbReference type="NCBIfam" id="TIGR00996">
    <property type="entry name" value="Mtu_fam_mce"/>
    <property type="match status" value="1"/>
</dbReference>
<evidence type="ECO:0000259" key="2">
    <source>
        <dbReference type="Pfam" id="PF02470"/>
    </source>
</evidence>
<accession>A0A7G8PGD0</accession>
<evidence type="ECO:0000313" key="5">
    <source>
        <dbReference type="Proteomes" id="UP000515498"/>
    </source>
</evidence>
<dbReference type="Pfam" id="PF11887">
    <property type="entry name" value="Mce4_CUP1"/>
    <property type="match status" value="1"/>
</dbReference>
<dbReference type="SUPFAM" id="SSF58104">
    <property type="entry name" value="Methyl-accepting chemotaxis protein (MCP) signaling domain"/>
    <property type="match status" value="1"/>
</dbReference>
<dbReference type="PANTHER" id="PTHR33371:SF4">
    <property type="entry name" value="INTERMEMBRANE PHOSPHOLIPID TRANSPORT SYSTEM BINDING PROTEIN MLAD"/>
    <property type="match status" value="1"/>
</dbReference>
<dbReference type="PANTHER" id="PTHR33371">
    <property type="entry name" value="INTERMEMBRANE PHOSPHOLIPID TRANSPORT SYSTEM BINDING PROTEIN MLAD-RELATED"/>
    <property type="match status" value="1"/>
</dbReference>
<dbReference type="GO" id="GO:0005576">
    <property type="term" value="C:extracellular region"/>
    <property type="evidence" value="ECO:0007669"/>
    <property type="project" value="TreeGrafter"/>
</dbReference>
<dbReference type="Pfam" id="PF02470">
    <property type="entry name" value="MlaD"/>
    <property type="match status" value="1"/>
</dbReference>
<dbReference type="EMBL" id="CP059894">
    <property type="protein sequence ID" value="QNJ93396.1"/>
    <property type="molecule type" value="Genomic_DNA"/>
</dbReference>
<proteinExistence type="predicted"/>
<organism evidence="4 5">
    <name type="scientific">Mycolicibacterium fluoranthenivorans</name>
    <dbReference type="NCBI Taxonomy" id="258505"/>
    <lineage>
        <taxon>Bacteria</taxon>
        <taxon>Bacillati</taxon>
        <taxon>Actinomycetota</taxon>
        <taxon>Actinomycetes</taxon>
        <taxon>Mycobacteriales</taxon>
        <taxon>Mycobacteriaceae</taxon>
        <taxon>Mycolicibacterium</taxon>
    </lineage>
</organism>
<feature type="region of interest" description="Disordered" evidence="1">
    <location>
        <begin position="399"/>
        <end position="461"/>
    </location>
</feature>
<evidence type="ECO:0000259" key="3">
    <source>
        <dbReference type="Pfam" id="PF11887"/>
    </source>
</evidence>
<feature type="domain" description="Mammalian cell entry C-terminal" evidence="3">
    <location>
        <begin position="114"/>
        <end position="279"/>
    </location>
</feature>
<gene>
    <name evidence="4" type="ORF">HZU40_03305</name>
</gene>
<dbReference type="InterPro" id="IPR005693">
    <property type="entry name" value="Mce"/>
</dbReference>
<dbReference type="AlphaFoldDB" id="A0A7G8PGD0"/>